<evidence type="ECO:0008006" key="3">
    <source>
        <dbReference type="Google" id="ProtNLM"/>
    </source>
</evidence>
<evidence type="ECO:0000256" key="1">
    <source>
        <dbReference type="SAM" id="Phobius"/>
    </source>
</evidence>
<keyword evidence="1" id="KW-0472">Membrane</keyword>
<keyword evidence="1" id="KW-0812">Transmembrane</keyword>
<accession>A0A0A9B5L9</accession>
<keyword evidence="1" id="KW-1133">Transmembrane helix</keyword>
<feature type="transmembrane region" description="Helical" evidence="1">
    <location>
        <begin position="72"/>
        <end position="92"/>
    </location>
</feature>
<proteinExistence type="predicted"/>
<name>A0A0A9B5L9_ARUDO</name>
<reference evidence="2" key="1">
    <citation type="submission" date="2014-09" db="EMBL/GenBank/DDBJ databases">
        <authorList>
            <person name="Magalhaes I.L.F."/>
            <person name="Oliveira U."/>
            <person name="Santos F.R."/>
            <person name="Vidigal T.H.D.A."/>
            <person name="Brescovit A.D."/>
            <person name="Santos A.J."/>
        </authorList>
    </citation>
    <scope>NUCLEOTIDE SEQUENCE</scope>
    <source>
        <tissue evidence="2">Shoot tissue taken approximately 20 cm above the soil surface</tissue>
    </source>
</reference>
<protein>
    <recommendedName>
        <fullName evidence="3">Reverse transcriptase Ty1/copia-type domain-containing protein</fullName>
    </recommendedName>
</protein>
<reference evidence="2" key="2">
    <citation type="journal article" date="2015" name="Data Brief">
        <title>Shoot transcriptome of the giant reed, Arundo donax.</title>
        <authorList>
            <person name="Barrero R.A."/>
            <person name="Guerrero F.D."/>
            <person name="Moolhuijzen P."/>
            <person name="Goolsby J.A."/>
            <person name="Tidwell J."/>
            <person name="Bellgard S.E."/>
            <person name="Bellgard M.I."/>
        </authorList>
    </citation>
    <scope>NUCLEOTIDE SEQUENCE</scope>
    <source>
        <tissue evidence="2">Shoot tissue taken approximately 20 cm above the soil surface</tissue>
    </source>
</reference>
<sequence>MEEEFTALQSNDTWTLVPQPSRGNVVTSKWIFRHKLKADGILDCYKARCVLWGFTQCPVLIMMKSSAWLSSLPLFGWFFLWLLLVTSLSISWT</sequence>
<evidence type="ECO:0000313" key="2">
    <source>
        <dbReference type="EMBL" id="JAD57458.1"/>
    </source>
</evidence>
<dbReference type="EMBL" id="GBRH01240437">
    <property type="protein sequence ID" value="JAD57458.1"/>
    <property type="molecule type" value="Transcribed_RNA"/>
</dbReference>
<dbReference type="AlphaFoldDB" id="A0A0A9B5L9"/>
<organism evidence="2">
    <name type="scientific">Arundo donax</name>
    <name type="common">Giant reed</name>
    <name type="synonym">Donax arundinaceus</name>
    <dbReference type="NCBI Taxonomy" id="35708"/>
    <lineage>
        <taxon>Eukaryota</taxon>
        <taxon>Viridiplantae</taxon>
        <taxon>Streptophyta</taxon>
        <taxon>Embryophyta</taxon>
        <taxon>Tracheophyta</taxon>
        <taxon>Spermatophyta</taxon>
        <taxon>Magnoliopsida</taxon>
        <taxon>Liliopsida</taxon>
        <taxon>Poales</taxon>
        <taxon>Poaceae</taxon>
        <taxon>PACMAD clade</taxon>
        <taxon>Arundinoideae</taxon>
        <taxon>Arundineae</taxon>
        <taxon>Arundo</taxon>
    </lineage>
</organism>